<protein>
    <recommendedName>
        <fullName evidence="4">Septum formation initiator</fullName>
    </recommendedName>
</protein>
<evidence type="ECO:0008006" key="4">
    <source>
        <dbReference type="Google" id="ProtNLM"/>
    </source>
</evidence>
<evidence type="ECO:0000256" key="1">
    <source>
        <dbReference type="SAM" id="Phobius"/>
    </source>
</evidence>
<sequence>MTRFYQVEKHFKWLNVLFLIVTLILVIFLARGVWRVYNQSRFANSNYLLTKDRLTKLEDRQKQITDRLEKLSTDRGLEEEFRNNFSVVRPGEKMILIVDSIETATDTATTSEASLWGTLKALLLSR</sequence>
<reference evidence="2 3" key="1">
    <citation type="submission" date="2017-09" db="EMBL/GenBank/DDBJ databases">
        <title>Depth-based differentiation of microbial function through sediment-hosted aquifers and enrichment of novel symbionts in the deep terrestrial subsurface.</title>
        <authorList>
            <person name="Probst A.J."/>
            <person name="Ladd B."/>
            <person name="Jarett J.K."/>
            <person name="Geller-Mcgrath D.E."/>
            <person name="Sieber C.M."/>
            <person name="Emerson J.B."/>
            <person name="Anantharaman K."/>
            <person name="Thomas B.C."/>
            <person name="Malmstrom R."/>
            <person name="Stieglmeier M."/>
            <person name="Klingl A."/>
            <person name="Woyke T."/>
            <person name="Ryan C.M."/>
            <person name="Banfield J.F."/>
        </authorList>
    </citation>
    <scope>NUCLEOTIDE SEQUENCE [LARGE SCALE GENOMIC DNA]</scope>
    <source>
        <strain evidence="2">CG22_combo_CG10-13_8_21_14_all_37_9</strain>
    </source>
</reference>
<organism evidence="2 3">
    <name type="scientific">Candidatus Vogelbacteria bacterium CG22_combo_CG10-13_8_21_14_all_37_9</name>
    <dbReference type="NCBI Taxonomy" id="1975046"/>
    <lineage>
        <taxon>Bacteria</taxon>
        <taxon>Candidatus Vogeliibacteriota</taxon>
    </lineage>
</organism>
<dbReference type="AlphaFoldDB" id="A0A2H0BKV9"/>
<comment type="caution">
    <text evidence="2">The sequence shown here is derived from an EMBL/GenBank/DDBJ whole genome shotgun (WGS) entry which is preliminary data.</text>
</comment>
<dbReference type="EMBL" id="PCSX01000016">
    <property type="protein sequence ID" value="PIP58313.1"/>
    <property type="molecule type" value="Genomic_DNA"/>
</dbReference>
<keyword evidence="1" id="KW-0812">Transmembrane</keyword>
<keyword evidence="1" id="KW-0472">Membrane</keyword>
<name>A0A2H0BKV9_9BACT</name>
<keyword evidence="1" id="KW-1133">Transmembrane helix</keyword>
<proteinExistence type="predicted"/>
<dbReference type="Proteomes" id="UP000229334">
    <property type="component" value="Unassembled WGS sequence"/>
</dbReference>
<evidence type="ECO:0000313" key="2">
    <source>
        <dbReference type="EMBL" id="PIP58313.1"/>
    </source>
</evidence>
<gene>
    <name evidence="2" type="ORF">COX02_00955</name>
</gene>
<evidence type="ECO:0000313" key="3">
    <source>
        <dbReference type="Proteomes" id="UP000229334"/>
    </source>
</evidence>
<feature type="transmembrane region" description="Helical" evidence="1">
    <location>
        <begin position="13"/>
        <end position="34"/>
    </location>
</feature>
<accession>A0A2H0BKV9</accession>